<dbReference type="SUPFAM" id="SSF74650">
    <property type="entry name" value="Galactose mutarotase-like"/>
    <property type="match status" value="1"/>
</dbReference>
<dbReference type="GO" id="GO:0030246">
    <property type="term" value="F:carbohydrate binding"/>
    <property type="evidence" value="ECO:0007669"/>
    <property type="project" value="UniProtKB-UniRule"/>
</dbReference>
<dbReference type="PANTHER" id="PTHR11122:SF13">
    <property type="entry name" value="GLUCOSE-6-PHOSPHATE 1-EPIMERASE"/>
    <property type="match status" value="1"/>
</dbReference>
<evidence type="ECO:0000256" key="3">
    <source>
        <dbReference type="ARBA" id="ARBA00023235"/>
    </source>
</evidence>
<dbReference type="InterPro" id="IPR025532">
    <property type="entry name" value="G6P_1-epimerase"/>
</dbReference>
<evidence type="ECO:0000256" key="2">
    <source>
        <dbReference type="ARBA" id="ARBA00005866"/>
    </source>
</evidence>
<dbReference type="Proteomes" id="UP000829452">
    <property type="component" value="Chromosome"/>
</dbReference>
<proteinExistence type="inferred from homology"/>
<comment type="similarity">
    <text evidence="2 4">Belongs to the glucose-6-phosphate 1-epimerase family.</text>
</comment>
<dbReference type="PIRSF" id="PIRSF016020">
    <property type="entry name" value="PHexose_mutarotase"/>
    <property type="match status" value="1"/>
</dbReference>
<dbReference type="InterPro" id="IPR011013">
    <property type="entry name" value="Gal_mutarotase_sf_dom"/>
</dbReference>
<evidence type="ECO:0000256" key="1">
    <source>
        <dbReference type="ARBA" id="ARBA00001096"/>
    </source>
</evidence>
<keyword evidence="3 4" id="KW-0413">Isomerase</keyword>
<dbReference type="AlphaFoldDB" id="A0A0A6VM61"/>
<dbReference type="GO" id="GO:0005975">
    <property type="term" value="P:carbohydrate metabolic process"/>
    <property type="evidence" value="ECO:0007669"/>
    <property type="project" value="InterPro"/>
</dbReference>
<gene>
    <name evidence="5" type="ORF">G8B11_09990</name>
</gene>
<dbReference type="InterPro" id="IPR014718">
    <property type="entry name" value="GH-type_carb-bd"/>
</dbReference>
<dbReference type="Gene3D" id="2.70.98.10">
    <property type="match status" value="1"/>
</dbReference>
<dbReference type="CDD" id="cd09020">
    <property type="entry name" value="D-hex-6-P-epi_like"/>
    <property type="match status" value="1"/>
</dbReference>
<dbReference type="RefSeq" id="WP_032684859.1">
    <property type="nucleotide sequence ID" value="NZ_CP049768.1"/>
</dbReference>
<dbReference type="InterPro" id="IPR008183">
    <property type="entry name" value="Aldose_1/G6P_1-epimerase"/>
</dbReference>
<dbReference type="PANTHER" id="PTHR11122">
    <property type="entry name" value="APOSPORY-ASSOCIATED PROTEIN C-RELATED"/>
    <property type="match status" value="1"/>
</dbReference>
<accession>A0A0A6VM61</accession>
<dbReference type="GO" id="GO:0047938">
    <property type="term" value="F:glucose-6-phosphate 1-epimerase activity"/>
    <property type="evidence" value="ECO:0007669"/>
    <property type="project" value="UniProtKB-UniRule"/>
</dbReference>
<sequence>MDNDVNLRTLVNDGGSAVISDYGAHLLRWAPTGQPDVVWTPSTWRIEPGKPLGGGVPICFPWFGPGFAHGRQLAITPSHGFARVRRWTLDEEGFTDDRVRYVMDSECLTDGEVPWLDDEPEARFRATYDVHAADTLTMSLTVVNTGDVPMSYEAALHSYLHVGDVSDAGLVGLRGATYLDATETGFPPRLQEPEAVTFGERPVDRVYYSDSSVQLRDAVLGRVVHIVKSGSPQTVVWNPGKEGDHMRCARPGEWRGFVAVEAAACRDRGVTLAPGESHTLSQTLSVETLDV</sequence>
<name>A0A0A6VM61_BIFLL</name>
<comment type="catalytic activity">
    <reaction evidence="1">
        <text>alpha-D-glucose 6-phosphate = beta-D-glucose 6-phosphate</text>
        <dbReference type="Rhea" id="RHEA:16249"/>
        <dbReference type="ChEBI" id="CHEBI:58225"/>
        <dbReference type="ChEBI" id="CHEBI:58247"/>
        <dbReference type="EC" id="5.1.3.15"/>
    </reaction>
</comment>
<evidence type="ECO:0000256" key="4">
    <source>
        <dbReference type="PIRNR" id="PIRNR016020"/>
    </source>
</evidence>
<reference evidence="5" key="1">
    <citation type="submission" date="2020-02" db="EMBL/GenBank/DDBJ databases">
        <title>The Isolation and identification of Lactobacillus and Bifidobacterium species from dairy as potential probiotics for calf scour mitigation.</title>
        <authorList>
            <person name="Dhadda K."/>
            <person name="Guan L."/>
            <person name="Chen Y."/>
            <person name="Malmuthuge N."/>
        </authorList>
    </citation>
    <scope>NUCLEOTIDE SEQUENCE</scope>
    <source>
        <strain evidence="5">B1</strain>
    </source>
</reference>
<evidence type="ECO:0000313" key="5">
    <source>
        <dbReference type="EMBL" id="UNL82553.1"/>
    </source>
</evidence>
<protein>
    <recommendedName>
        <fullName evidence="4">Putative glucose-6-phosphate 1-epimerase</fullName>
        <ecNumber evidence="4">5.1.3.15</ecNumber>
    </recommendedName>
</protein>
<dbReference type="EMBL" id="CP049772">
    <property type="protein sequence ID" value="UNL82553.1"/>
    <property type="molecule type" value="Genomic_DNA"/>
</dbReference>
<organism evidence="5 6">
    <name type="scientific">Bifidobacterium longum subsp. longum</name>
    <dbReference type="NCBI Taxonomy" id="1679"/>
    <lineage>
        <taxon>Bacteria</taxon>
        <taxon>Bacillati</taxon>
        <taxon>Actinomycetota</taxon>
        <taxon>Actinomycetes</taxon>
        <taxon>Bifidobacteriales</taxon>
        <taxon>Bifidobacteriaceae</taxon>
        <taxon>Bifidobacterium</taxon>
    </lineage>
</organism>
<dbReference type="EC" id="5.1.3.15" evidence="4"/>
<evidence type="ECO:0000313" key="6">
    <source>
        <dbReference type="Proteomes" id="UP000829452"/>
    </source>
</evidence>
<dbReference type="Pfam" id="PF01263">
    <property type="entry name" value="Aldose_epim"/>
    <property type="match status" value="1"/>
</dbReference>